<evidence type="ECO:0000313" key="2">
    <source>
        <dbReference type="Proteomes" id="UP001356428"/>
    </source>
</evidence>
<accession>A0ABZ1EZC5</accession>
<reference evidence="1 2" key="1">
    <citation type="submission" date="2022-10" db="EMBL/GenBank/DDBJ databases">
        <title>The complete genomes of actinobacterial strains from the NBC collection.</title>
        <authorList>
            <person name="Joergensen T.S."/>
            <person name="Alvarez Arevalo M."/>
            <person name="Sterndorff E.B."/>
            <person name="Faurdal D."/>
            <person name="Vuksanovic O."/>
            <person name="Mourched A.-S."/>
            <person name="Charusanti P."/>
            <person name="Shaw S."/>
            <person name="Blin K."/>
            <person name="Weber T."/>
        </authorList>
    </citation>
    <scope>NUCLEOTIDE SEQUENCE [LARGE SCALE GENOMIC DNA]</scope>
    <source>
        <strain evidence="1 2">NBC 01792</strain>
    </source>
</reference>
<keyword evidence="2" id="KW-1185">Reference proteome</keyword>
<name>A0ABZ1EZC5_9ACTN</name>
<gene>
    <name evidence="1" type="ORF">OG849_20935</name>
</gene>
<evidence type="ECO:0000313" key="1">
    <source>
        <dbReference type="EMBL" id="WSB09519.1"/>
    </source>
</evidence>
<proteinExistence type="predicted"/>
<organism evidence="1 2">
    <name type="scientific">Streptomyces cyaneofuscatus</name>
    <dbReference type="NCBI Taxonomy" id="66883"/>
    <lineage>
        <taxon>Bacteria</taxon>
        <taxon>Bacillati</taxon>
        <taxon>Actinomycetota</taxon>
        <taxon>Actinomycetes</taxon>
        <taxon>Kitasatosporales</taxon>
        <taxon>Streptomycetaceae</taxon>
        <taxon>Streptomyces</taxon>
    </lineage>
</organism>
<dbReference type="RefSeq" id="WP_326704228.1">
    <property type="nucleotide sequence ID" value="NZ_CP108861.1"/>
</dbReference>
<dbReference type="Proteomes" id="UP001356428">
    <property type="component" value="Chromosome"/>
</dbReference>
<sequence>MPLTTHQETAVTITAVSPYGSEADANGTLAFIDLAKHPSWWSPDIPAPQVGDRLHTVVLDATRTPPRLSALQKDMEIARVLRSRG</sequence>
<dbReference type="EMBL" id="CP109083">
    <property type="protein sequence ID" value="WSB09519.1"/>
    <property type="molecule type" value="Genomic_DNA"/>
</dbReference>
<protein>
    <submittedName>
        <fullName evidence="1">Uncharacterized protein</fullName>
    </submittedName>
</protein>